<evidence type="ECO:0000313" key="2">
    <source>
        <dbReference type="Proteomes" id="UP001157502"/>
    </source>
</evidence>
<dbReference type="EMBL" id="CM055751">
    <property type="protein sequence ID" value="KAJ7993249.1"/>
    <property type="molecule type" value="Genomic_DNA"/>
</dbReference>
<protein>
    <submittedName>
        <fullName evidence="1">Uncharacterized protein</fullName>
    </submittedName>
</protein>
<proteinExistence type="predicted"/>
<reference evidence="1" key="1">
    <citation type="submission" date="2021-05" db="EMBL/GenBank/DDBJ databases">
        <authorList>
            <person name="Pan Q."/>
            <person name="Jouanno E."/>
            <person name="Zahm M."/>
            <person name="Klopp C."/>
            <person name="Cabau C."/>
            <person name="Louis A."/>
            <person name="Berthelot C."/>
            <person name="Parey E."/>
            <person name="Roest Crollius H."/>
            <person name="Montfort J."/>
            <person name="Robinson-Rechavi M."/>
            <person name="Bouchez O."/>
            <person name="Lampietro C."/>
            <person name="Lopez Roques C."/>
            <person name="Donnadieu C."/>
            <person name="Postlethwait J."/>
            <person name="Bobe J."/>
            <person name="Dillon D."/>
            <person name="Chandos A."/>
            <person name="von Hippel F."/>
            <person name="Guiguen Y."/>
        </authorList>
    </citation>
    <scope>NUCLEOTIDE SEQUENCE</scope>
    <source>
        <strain evidence="1">YG-Jan2019</strain>
    </source>
</reference>
<name>A0ACC2FPB0_DALPE</name>
<keyword evidence="2" id="KW-1185">Reference proteome</keyword>
<organism evidence="1 2">
    <name type="scientific">Dallia pectoralis</name>
    <name type="common">Alaska blackfish</name>
    <dbReference type="NCBI Taxonomy" id="75939"/>
    <lineage>
        <taxon>Eukaryota</taxon>
        <taxon>Metazoa</taxon>
        <taxon>Chordata</taxon>
        <taxon>Craniata</taxon>
        <taxon>Vertebrata</taxon>
        <taxon>Euteleostomi</taxon>
        <taxon>Actinopterygii</taxon>
        <taxon>Neopterygii</taxon>
        <taxon>Teleostei</taxon>
        <taxon>Protacanthopterygii</taxon>
        <taxon>Esociformes</taxon>
        <taxon>Umbridae</taxon>
        <taxon>Dallia</taxon>
    </lineage>
</organism>
<gene>
    <name evidence="1" type="ORF">DPEC_G00270490</name>
</gene>
<sequence>MPNRLKALDKDRAAKPLHPTSIGRHHALHPACRHPLTSPSYLASFLSKAFSRRSSQGTVSSNRTTCLLASEKRTTSGLKVVVSMWLGNLSCCSRSTNSCQSLAVARRPADVFAAGFGCSPALMKVMACLDGLAQEGEQTVVTTTAHSIITTTNSGTNSTANNSGVTTSKGKQPNPFNVDSSTIRRALYVLIGVTTIGMFYFLVRAVRLKKTTTSRKKYGLLSNYDDSVEMAALESDEEDDTVYEARSLRR</sequence>
<dbReference type="Proteomes" id="UP001157502">
    <property type="component" value="Chromosome 24"/>
</dbReference>
<evidence type="ECO:0000313" key="1">
    <source>
        <dbReference type="EMBL" id="KAJ7993249.1"/>
    </source>
</evidence>
<accession>A0ACC2FPB0</accession>
<comment type="caution">
    <text evidence="1">The sequence shown here is derived from an EMBL/GenBank/DDBJ whole genome shotgun (WGS) entry which is preliminary data.</text>
</comment>